<dbReference type="EMBL" id="JARKIB010000057">
    <property type="protein sequence ID" value="KAJ7752885.1"/>
    <property type="molecule type" value="Genomic_DNA"/>
</dbReference>
<name>A0AAD7IZU5_9AGAR</name>
<evidence type="ECO:0000313" key="1">
    <source>
        <dbReference type="EMBL" id="KAJ7752885.1"/>
    </source>
</evidence>
<evidence type="ECO:0000313" key="2">
    <source>
        <dbReference type="Proteomes" id="UP001215598"/>
    </source>
</evidence>
<gene>
    <name evidence="1" type="ORF">B0H16DRAFT_780883</name>
</gene>
<organism evidence="1 2">
    <name type="scientific">Mycena metata</name>
    <dbReference type="NCBI Taxonomy" id="1033252"/>
    <lineage>
        <taxon>Eukaryota</taxon>
        <taxon>Fungi</taxon>
        <taxon>Dikarya</taxon>
        <taxon>Basidiomycota</taxon>
        <taxon>Agaricomycotina</taxon>
        <taxon>Agaricomycetes</taxon>
        <taxon>Agaricomycetidae</taxon>
        <taxon>Agaricales</taxon>
        <taxon>Marasmiineae</taxon>
        <taxon>Mycenaceae</taxon>
        <taxon>Mycena</taxon>
    </lineage>
</organism>
<reference evidence="1" key="1">
    <citation type="submission" date="2023-03" db="EMBL/GenBank/DDBJ databases">
        <title>Massive genome expansion in bonnet fungi (Mycena s.s.) driven by repeated elements and novel gene families across ecological guilds.</title>
        <authorList>
            <consortium name="Lawrence Berkeley National Laboratory"/>
            <person name="Harder C.B."/>
            <person name="Miyauchi S."/>
            <person name="Viragh M."/>
            <person name="Kuo A."/>
            <person name="Thoen E."/>
            <person name="Andreopoulos B."/>
            <person name="Lu D."/>
            <person name="Skrede I."/>
            <person name="Drula E."/>
            <person name="Henrissat B."/>
            <person name="Morin E."/>
            <person name="Kohler A."/>
            <person name="Barry K."/>
            <person name="LaButti K."/>
            <person name="Morin E."/>
            <person name="Salamov A."/>
            <person name="Lipzen A."/>
            <person name="Mereny Z."/>
            <person name="Hegedus B."/>
            <person name="Baldrian P."/>
            <person name="Stursova M."/>
            <person name="Weitz H."/>
            <person name="Taylor A."/>
            <person name="Grigoriev I.V."/>
            <person name="Nagy L.G."/>
            <person name="Martin F."/>
            <person name="Kauserud H."/>
        </authorList>
    </citation>
    <scope>NUCLEOTIDE SEQUENCE</scope>
    <source>
        <strain evidence="1">CBHHK182m</strain>
    </source>
</reference>
<comment type="caution">
    <text evidence="1">The sequence shown here is derived from an EMBL/GenBank/DDBJ whole genome shotgun (WGS) entry which is preliminary data.</text>
</comment>
<sequence>MLARRLVYPSPLKVFRPHIILRCHPRRSFHWCLPGPRSSSQKLSGISGAQKCFRRGARLAAWRRNGAKTRAYSDDAQTRIQDEGIPLHNSGPTTAALLAYAQTHWPAPSVIPPGWSADWRKWDYLLTLFAFSPYFLRLPQIEMLVNVKYAIPGEVRPIMFSTARESVVFWNRVPRRVRLRVRLVWREPCGS</sequence>
<dbReference type="Proteomes" id="UP001215598">
    <property type="component" value="Unassembled WGS sequence"/>
</dbReference>
<proteinExistence type="predicted"/>
<accession>A0AAD7IZU5</accession>
<protein>
    <submittedName>
        <fullName evidence="1">Uncharacterized protein</fullName>
    </submittedName>
</protein>
<keyword evidence="2" id="KW-1185">Reference proteome</keyword>
<dbReference type="AlphaFoldDB" id="A0AAD7IZU5"/>